<dbReference type="Proteomes" id="UP001317963">
    <property type="component" value="Chromosome"/>
</dbReference>
<reference evidence="1 2" key="1">
    <citation type="submission" date="2019-02" db="EMBL/GenBank/DDBJ databases">
        <title>Halieaceae_genomes.</title>
        <authorList>
            <person name="Li S.-H."/>
        </authorList>
    </citation>
    <scope>NUCLEOTIDE SEQUENCE [LARGE SCALE GENOMIC DNA]</scope>
    <source>
        <strain evidence="1 2">JH123</strain>
    </source>
</reference>
<evidence type="ECO:0000313" key="1">
    <source>
        <dbReference type="EMBL" id="UZP75138.1"/>
    </source>
</evidence>
<protein>
    <submittedName>
        <fullName evidence="1">Glycosyltransferase</fullName>
    </submittedName>
</protein>
<accession>A0ABY6QA90</accession>
<dbReference type="Pfam" id="PF13692">
    <property type="entry name" value="Glyco_trans_1_4"/>
    <property type="match status" value="1"/>
</dbReference>
<proteinExistence type="predicted"/>
<gene>
    <name evidence="1" type="ORF">E0F26_10485</name>
</gene>
<evidence type="ECO:0000313" key="2">
    <source>
        <dbReference type="Proteomes" id="UP001317963"/>
    </source>
</evidence>
<name>A0ABY6QA90_9GAMM</name>
<sequence length="395" mass="42902">MRRKLLYITAVEPRAEEPALTAAASSIISILARDFEISLAVLGPVNASGLSALRGELGVVRVAGGFDPTDDDTPVDTELKLLSESSGHTPNINARLKAAIQRRAADFESVVVDSLEGVAYLPLGVTGQTVFFAQRVESNLPALAKGLLGSKRVKRVRRFEHNSLSRCDRVFSTTEMAKELLALGIPLGKLVDESTPPSLARPTAVVSGFTTTRMRIGYAGYLGDADNVSSLIWFLDHVWSGIRDAIPGLEFHVLGLDASDELIADLASRSDVVLHRGSNDLKITELGIRAMVEPLLNETHIEAKLVNAMARGIPVVTTREAMATARLELGDRVSVADSVAHMVLNLRRILSEATLWQALSDRSLQRGKELLAYHEVAHAMRRYLKRDIATQNSGE</sequence>
<keyword evidence="2" id="KW-1185">Reference proteome</keyword>
<dbReference type="Gene3D" id="3.40.50.2000">
    <property type="entry name" value="Glycogen Phosphorylase B"/>
    <property type="match status" value="1"/>
</dbReference>
<organism evidence="1 2">
    <name type="scientific">Candidatus Paraluminiphilus aquimaris</name>
    <dbReference type="NCBI Taxonomy" id="2518994"/>
    <lineage>
        <taxon>Bacteria</taxon>
        <taxon>Pseudomonadati</taxon>
        <taxon>Pseudomonadota</taxon>
        <taxon>Gammaproteobacteria</taxon>
        <taxon>Cellvibrionales</taxon>
        <taxon>Halieaceae</taxon>
        <taxon>Candidatus Paraluminiphilus</taxon>
    </lineage>
</organism>
<dbReference type="RefSeq" id="WP_279241612.1">
    <property type="nucleotide sequence ID" value="NZ_CP036501.1"/>
</dbReference>
<dbReference type="SUPFAM" id="SSF53756">
    <property type="entry name" value="UDP-Glycosyltransferase/glycogen phosphorylase"/>
    <property type="match status" value="1"/>
</dbReference>
<dbReference type="EMBL" id="CP036501">
    <property type="protein sequence ID" value="UZP75138.1"/>
    <property type="molecule type" value="Genomic_DNA"/>
</dbReference>